<sequence length="364" mass="41078">MKIKASAVLFFVISCFHAQEITDKDAFEKCRRENSRRTCLSDKDNDGVLFYLDQCPIVQGLAEFKGCPDSDGDGIPDTDDHCFEVAGLLDNKGCPWPDADGDGTIDKDDACPTVNGPAENNGCPWPDTDGDGIPDKDDPCPTGNTNGCYHSNCSEADKKEEQRLERFKNESKDVNFEKLTHKIILGIDKNFYPDKDLIVLTSHILAVEARAGDCRRENPAPVYQGKNFWTMGSINQISDLLKKNISLGSAYQSFSSPDIDIEYNAELGLKNISKFAYKKKMKHLETLKKGSPTESFTDHYGMLMITFTNELGNIVKVHYTYTLINKAKPFRKKEVYTTYQYAGNDWKAMETKEEEEQKIKIYED</sequence>
<dbReference type="SUPFAM" id="SSF103647">
    <property type="entry name" value="TSP type-3 repeat"/>
    <property type="match status" value="1"/>
</dbReference>
<dbReference type="Gene3D" id="4.10.1080.10">
    <property type="entry name" value="TSP type-3 repeat"/>
    <property type="match status" value="1"/>
</dbReference>
<dbReference type="GO" id="GO:0005509">
    <property type="term" value="F:calcium ion binding"/>
    <property type="evidence" value="ECO:0007669"/>
    <property type="project" value="InterPro"/>
</dbReference>
<dbReference type="PROSITE" id="PS51257">
    <property type="entry name" value="PROKAR_LIPOPROTEIN"/>
    <property type="match status" value="1"/>
</dbReference>
<accession>A0A1I5CP16</accession>
<reference evidence="2" key="1">
    <citation type="submission" date="2016-10" db="EMBL/GenBank/DDBJ databases">
        <authorList>
            <person name="Varghese N."/>
            <person name="Submissions S."/>
        </authorList>
    </citation>
    <scope>NUCLEOTIDE SEQUENCE [LARGE SCALE GENOMIC DNA]</scope>
    <source>
        <strain evidence="2">DSM 25575</strain>
    </source>
</reference>
<keyword evidence="2" id="KW-1185">Reference proteome</keyword>
<dbReference type="InterPro" id="IPR028974">
    <property type="entry name" value="TSP_type-3_rpt"/>
</dbReference>
<dbReference type="AlphaFoldDB" id="A0A1I5CP16"/>
<dbReference type="Proteomes" id="UP000198769">
    <property type="component" value="Unassembled WGS sequence"/>
</dbReference>
<evidence type="ECO:0008006" key="3">
    <source>
        <dbReference type="Google" id="ProtNLM"/>
    </source>
</evidence>
<name>A0A1I5CP16_CHROL</name>
<organism evidence="1 2">
    <name type="scientific">Chryseobacterium oleae</name>
    <dbReference type="NCBI Taxonomy" id="491207"/>
    <lineage>
        <taxon>Bacteria</taxon>
        <taxon>Pseudomonadati</taxon>
        <taxon>Bacteroidota</taxon>
        <taxon>Flavobacteriia</taxon>
        <taxon>Flavobacteriales</taxon>
        <taxon>Weeksellaceae</taxon>
        <taxon>Chryseobacterium group</taxon>
        <taxon>Chryseobacterium</taxon>
    </lineage>
</organism>
<gene>
    <name evidence="1" type="ORF">SAMN05421594_4568</name>
</gene>
<proteinExistence type="predicted"/>
<evidence type="ECO:0000313" key="1">
    <source>
        <dbReference type="EMBL" id="SFN88653.1"/>
    </source>
</evidence>
<evidence type="ECO:0000313" key="2">
    <source>
        <dbReference type="Proteomes" id="UP000198769"/>
    </source>
</evidence>
<dbReference type="EMBL" id="FOVD01000010">
    <property type="protein sequence ID" value="SFN88653.1"/>
    <property type="molecule type" value="Genomic_DNA"/>
</dbReference>
<protein>
    <recommendedName>
        <fullName evidence="3">Thrombospondin type 3 repeat-containing protein</fullName>
    </recommendedName>
</protein>